<dbReference type="InterPro" id="IPR050177">
    <property type="entry name" value="Lipid_A_modif_metabolic_enz"/>
</dbReference>
<evidence type="ECO:0000313" key="2">
    <source>
        <dbReference type="EMBL" id="ADZ78392.1"/>
    </source>
</evidence>
<organism evidence="2">
    <name type="scientific">Sphingobacterium sp. (strain 21)</name>
    <dbReference type="NCBI Taxonomy" id="743722"/>
    <lineage>
        <taxon>Bacteria</taxon>
        <taxon>Pseudomonadati</taxon>
        <taxon>Bacteroidota</taxon>
        <taxon>Sphingobacteriia</taxon>
        <taxon>Sphingobacteriales</taxon>
        <taxon>Sphingobacteriaceae</taxon>
        <taxon>Sphingobacterium</taxon>
    </lineage>
</organism>
<feature type="domain" description="NAD-dependent epimerase/dehydratase" evidence="1">
    <location>
        <begin position="4"/>
        <end position="209"/>
    </location>
</feature>
<evidence type="ECO:0000259" key="1">
    <source>
        <dbReference type="Pfam" id="PF01370"/>
    </source>
</evidence>
<proteinExistence type="predicted"/>
<dbReference type="STRING" id="743722.Sph21_1830"/>
<name>F4C965_SPHS2</name>
<dbReference type="InterPro" id="IPR001509">
    <property type="entry name" value="Epimerase_deHydtase"/>
</dbReference>
<dbReference type="EMBL" id="CP002584">
    <property type="protein sequence ID" value="ADZ78392.1"/>
    <property type="molecule type" value="Genomic_DNA"/>
</dbReference>
<dbReference type="InterPro" id="IPR036291">
    <property type="entry name" value="NAD(P)-bd_dom_sf"/>
</dbReference>
<dbReference type="AlphaFoldDB" id="F4C965"/>
<dbReference type="HOGENOM" id="CLU_007383_6_7_10"/>
<dbReference type="PANTHER" id="PTHR43245:SF58">
    <property type="entry name" value="BLL5923 PROTEIN"/>
    <property type="match status" value="1"/>
</dbReference>
<dbReference type="Gene3D" id="3.40.50.720">
    <property type="entry name" value="NAD(P)-binding Rossmann-like Domain"/>
    <property type="match status" value="1"/>
</dbReference>
<dbReference type="OrthoDB" id="329806at2"/>
<dbReference type="PATRIC" id="fig|743722.3.peg.1956"/>
<accession>F4C965</accession>
<gene>
    <name evidence="2" type="ordered locus">Sph21_1830</name>
</gene>
<dbReference type="PANTHER" id="PTHR43245">
    <property type="entry name" value="BIFUNCTIONAL POLYMYXIN RESISTANCE PROTEIN ARNA"/>
    <property type="match status" value="1"/>
</dbReference>
<sequence length="299" mass="33296">MNRIIITGASGFVGTNLLSFLSDRGWTDNHKLSLRGEIPKVLPEAQAIIHLAGKAHDLKKASNGNEYFRINTDLTKELFDTFLRSKISDFIYFSSVKAVADTVDGVLREDVTPKPGTPYGESKLKAEQYLLSRELPEGKRLFIFRPCMIHGPNNKGNLNLLYKVVKKGIPYPLGAFENKRSFLSIDNLLVVIERVLRDTAIPGGVYNLADDGALSTNEVIEIIAKADGRKPRIWSLSPNLIGAFAKLGDIFHLPLNTERLKKLTESYVVSNEKIKEALNIDNLPVSIRAGLFETIQSFQ</sequence>
<dbReference type="Pfam" id="PF01370">
    <property type="entry name" value="Epimerase"/>
    <property type="match status" value="1"/>
</dbReference>
<dbReference type="SUPFAM" id="SSF51735">
    <property type="entry name" value="NAD(P)-binding Rossmann-fold domains"/>
    <property type="match status" value="1"/>
</dbReference>
<dbReference type="KEGG" id="shg:Sph21_1830"/>
<reference evidence="2" key="1">
    <citation type="submission" date="2011-03" db="EMBL/GenBank/DDBJ databases">
        <title>Complete sequence of Sphingobacterium sp. 21.</title>
        <authorList>
            <consortium name="US DOE Joint Genome Institute"/>
            <person name="Lucas S."/>
            <person name="Copeland A."/>
            <person name="Lapidus A."/>
            <person name="Cheng J.-F."/>
            <person name="Goodwin L."/>
            <person name="Pitluck S."/>
            <person name="Davenport K."/>
            <person name="Detter J.C."/>
            <person name="Han C."/>
            <person name="Tapia R."/>
            <person name="Land M."/>
            <person name="Hauser L."/>
            <person name="Kyrpides N."/>
            <person name="Ivanova N."/>
            <person name="Ovchinnikova G."/>
            <person name="Pagani I."/>
            <person name="Siebers A.K."/>
            <person name="Allgaier M."/>
            <person name="Thelen M.P."/>
            <person name="Hugenholtz P."/>
            <person name="Woyke T."/>
        </authorList>
    </citation>
    <scope>NUCLEOTIDE SEQUENCE</scope>
    <source>
        <strain evidence="2">21</strain>
    </source>
</reference>
<dbReference type="eggNOG" id="COG0451">
    <property type="taxonomic scope" value="Bacteria"/>
</dbReference>
<protein>
    <submittedName>
        <fullName evidence="2">NAD-dependent epimerase/dehydratase</fullName>
    </submittedName>
</protein>